<feature type="domain" description="Mandelate racemase/muconate lactonizing enzyme C-terminal" evidence="4">
    <location>
        <begin position="147"/>
        <end position="244"/>
    </location>
</feature>
<evidence type="ECO:0000313" key="6">
    <source>
        <dbReference type="Proteomes" id="UP000628775"/>
    </source>
</evidence>
<dbReference type="CDD" id="cd03316">
    <property type="entry name" value="MR_like"/>
    <property type="match status" value="1"/>
</dbReference>
<evidence type="ECO:0000313" key="5">
    <source>
        <dbReference type="EMBL" id="GGE40701.1"/>
    </source>
</evidence>
<sequence length="365" mass="41547">MKITEVETFLLDIPLKQRAITDSQTRLTSVEFIAVRIDTDEGISGWGFNWNYTKGSRAVQVVIDDNYAPLLKGKDPLNRKVLVRELFYTNHFIGRVGITQVGLCAVDLALWDIRLKAAGQPLWKYLGAHKDKVKAYNTDGGWLSWSTDELIQDMTSIVDRGFDAVKMKLGRPDPREDYERVKAVRQALGDQVKLMVDVNTVWDLKTAIVWGRRLEEFNIEWLEEPLHPFDKKAHAELAHRLDVPIAIGETIYTKYDFRDYIESGAVDIVQADCTKLSGIDEWLDVAALARSYNLECIPHTNVQQKLHVQLAAVTPNAPMVEYCYESLVDIWENPVRVTNGYYSLPEEPGLGCKLTDDVLKTYRIG</sequence>
<dbReference type="GO" id="GO:0009063">
    <property type="term" value="P:amino acid catabolic process"/>
    <property type="evidence" value="ECO:0007669"/>
    <property type="project" value="InterPro"/>
</dbReference>
<dbReference type="Pfam" id="PF02746">
    <property type="entry name" value="MR_MLE_N"/>
    <property type="match status" value="1"/>
</dbReference>
<dbReference type="InterPro" id="IPR018110">
    <property type="entry name" value="Mandel_Rmase/mucon_lact_enz_CS"/>
</dbReference>
<dbReference type="Gene3D" id="3.30.390.10">
    <property type="entry name" value="Enolase-like, N-terminal domain"/>
    <property type="match status" value="1"/>
</dbReference>
<evidence type="ECO:0000259" key="4">
    <source>
        <dbReference type="SMART" id="SM00922"/>
    </source>
</evidence>
<keyword evidence="6" id="KW-1185">Reference proteome</keyword>
<evidence type="ECO:0000256" key="1">
    <source>
        <dbReference type="ARBA" id="ARBA00001946"/>
    </source>
</evidence>
<dbReference type="InterPro" id="IPR013342">
    <property type="entry name" value="Mandelate_racemase_C"/>
</dbReference>
<comment type="caution">
    <text evidence="5">The sequence shown here is derived from an EMBL/GenBank/DDBJ whole genome shotgun (WGS) entry which is preliminary data.</text>
</comment>
<accession>A0A8J2YH48</accession>
<keyword evidence="3" id="KW-0460">Magnesium</keyword>
<dbReference type="InterPro" id="IPR036849">
    <property type="entry name" value="Enolase-like_C_sf"/>
</dbReference>
<reference evidence="5" key="2">
    <citation type="submission" date="2020-09" db="EMBL/GenBank/DDBJ databases">
        <authorList>
            <person name="Sun Q."/>
            <person name="Zhou Y."/>
        </authorList>
    </citation>
    <scope>NUCLEOTIDE SEQUENCE</scope>
    <source>
        <strain evidence="5">CGMCC 1.15371</strain>
    </source>
</reference>
<dbReference type="EMBL" id="BMIR01000007">
    <property type="protein sequence ID" value="GGE40701.1"/>
    <property type="molecule type" value="Genomic_DNA"/>
</dbReference>
<dbReference type="SFLD" id="SFLDG00179">
    <property type="entry name" value="mandelate_racemase"/>
    <property type="match status" value="1"/>
</dbReference>
<evidence type="ECO:0000256" key="3">
    <source>
        <dbReference type="ARBA" id="ARBA00022842"/>
    </source>
</evidence>
<dbReference type="PROSITE" id="PS00909">
    <property type="entry name" value="MR_MLE_2"/>
    <property type="match status" value="1"/>
</dbReference>
<dbReference type="Pfam" id="PF13378">
    <property type="entry name" value="MR_MLE_C"/>
    <property type="match status" value="1"/>
</dbReference>
<dbReference type="GO" id="GO:0016052">
    <property type="term" value="P:carbohydrate catabolic process"/>
    <property type="evidence" value="ECO:0007669"/>
    <property type="project" value="TreeGrafter"/>
</dbReference>
<proteinExistence type="predicted"/>
<dbReference type="GO" id="GO:0016836">
    <property type="term" value="F:hydro-lyase activity"/>
    <property type="evidence" value="ECO:0007669"/>
    <property type="project" value="TreeGrafter"/>
</dbReference>
<name>A0A8J2YH48_9BACL</name>
<protein>
    <submittedName>
        <fullName evidence="5">Mandelate racemase</fullName>
    </submittedName>
</protein>
<comment type="cofactor">
    <cofactor evidence="1">
        <name>Mg(2+)</name>
        <dbReference type="ChEBI" id="CHEBI:18420"/>
    </cofactor>
</comment>
<dbReference type="SFLD" id="SFLDS00001">
    <property type="entry name" value="Enolase"/>
    <property type="match status" value="1"/>
</dbReference>
<dbReference type="InterPro" id="IPR029065">
    <property type="entry name" value="Enolase_C-like"/>
</dbReference>
<dbReference type="SUPFAM" id="SSF51604">
    <property type="entry name" value="Enolase C-terminal domain-like"/>
    <property type="match status" value="1"/>
</dbReference>
<dbReference type="InterPro" id="IPR013341">
    <property type="entry name" value="Mandelate_racemase_N_dom"/>
</dbReference>
<dbReference type="AlphaFoldDB" id="A0A8J2YH48"/>
<dbReference type="InterPro" id="IPR046945">
    <property type="entry name" value="RHMD-like"/>
</dbReference>
<dbReference type="SUPFAM" id="SSF54826">
    <property type="entry name" value="Enolase N-terminal domain-like"/>
    <property type="match status" value="1"/>
</dbReference>
<dbReference type="RefSeq" id="WP_188692783.1">
    <property type="nucleotide sequence ID" value="NZ_BMIR01000007.1"/>
</dbReference>
<reference evidence="5" key="1">
    <citation type="journal article" date="2014" name="Int. J. Syst. Evol. Microbiol.">
        <title>Complete genome sequence of Corynebacterium casei LMG S-19264T (=DSM 44701T), isolated from a smear-ripened cheese.</title>
        <authorList>
            <consortium name="US DOE Joint Genome Institute (JGI-PGF)"/>
            <person name="Walter F."/>
            <person name="Albersmeier A."/>
            <person name="Kalinowski J."/>
            <person name="Ruckert C."/>
        </authorList>
    </citation>
    <scope>NUCLEOTIDE SEQUENCE</scope>
    <source>
        <strain evidence="5">CGMCC 1.15371</strain>
    </source>
</reference>
<organism evidence="5 6">
    <name type="scientific">Pullulanibacillus camelliae</name>
    <dbReference type="NCBI Taxonomy" id="1707096"/>
    <lineage>
        <taxon>Bacteria</taxon>
        <taxon>Bacillati</taxon>
        <taxon>Bacillota</taxon>
        <taxon>Bacilli</taxon>
        <taxon>Bacillales</taxon>
        <taxon>Sporolactobacillaceae</taxon>
        <taxon>Pullulanibacillus</taxon>
    </lineage>
</organism>
<dbReference type="Gene3D" id="3.20.20.120">
    <property type="entry name" value="Enolase-like C-terminal domain"/>
    <property type="match status" value="1"/>
</dbReference>
<dbReference type="PANTHER" id="PTHR13794">
    <property type="entry name" value="ENOLASE SUPERFAMILY, MANDELATE RACEMASE"/>
    <property type="match status" value="1"/>
</dbReference>
<dbReference type="SMART" id="SM00922">
    <property type="entry name" value="MR_MLE"/>
    <property type="match status" value="1"/>
</dbReference>
<evidence type="ECO:0000256" key="2">
    <source>
        <dbReference type="ARBA" id="ARBA00022723"/>
    </source>
</evidence>
<dbReference type="GO" id="GO:0000287">
    <property type="term" value="F:magnesium ion binding"/>
    <property type="evidence" value="ECO:0007669"/>
    <property type="project" value="TreeGrafter"/>
</dbReference>
<dbReference type="Proteomes" id="UP000628775">
    <property type="component" value="Unassembled WGS sequence"/>
</dbReference>
<dbReference type="InterPro" id="IPR029017">
    <property type="entry name" value="Enolase-like_N"/>
</dbReference>
<keyword evidence="2" id="KW-0479">Metal-binding</keyword>
<dbReference type="PANTHER" id="PTHR13794:SF58">
    <property type="entry name" value="MITOCHONDRIAL ENOLASE SUPERFAMILY MEMBER 1"/>
    <property type="match status" value="1"/>
</dbReference>
<gene>
    <name evidence="5" type="ORF">GCM10011391_19350</name>
</gene>